<protein>
    <submittedName>
        <fullName evidence="2">Uncharacterized protein</fullName>
    </submittedName>
</protein>
<evidence type="ECO:0000256" key="1">
    <source>
        <dbReference type="SAM" id="MobiDB-lite"/>
    </source>
</evidence>
<dbReference type="GeneTree" id="ENSGT00940000167140"/>
<organism evidence="2 3">
    <name type="scientific">Equus asinus</name>
    <name type="common">Donkey</name>
    <name type="synonym">Equus africanus asinus</name>
    <dbReference type="NCBI Taxonomy" id="9793"/>
    <lineage>
        <taxon>Eukaryota</taxon>
        <taxon>Metazoa</taxon>
        <taxon>Chordata</taxon>
        <taxon>Craniata</taxon>
        <taxon>Vertebrata</taxon>
        <taxon>Euteleostomi</taxon>
        <taxon>Mammalia</taxon>
        <taxon>Eutheria</taxon>
        <taxon>Laurasiatheria</taxon>
        <taxon>Perissodactyla</taxon>
        <taxon>Equidae</taxon>
        <taxon>Equus</taxon>
    </lineage>
</organism>
<reference evidence="2" key="3">
    <citation type="submission" date="2025-09" db="UniProtKB">
        <authorList>
            <consortium name="Ensembl"/>
        </authorList>
    </citation>
    <scope>IDENTIFICATION</scope>
</reference>
<reference evidence="2 3" key="1">
    <citation type="journal article" date="2020" name="Nat. Commun.">
        <title>Donkey genomes provide new insights into domestication and selection for coat color.</title>
        <authorList>
            <person name="Wang"/>
            <person name="C."/>
            <person name="Li"/>
            <person name="H."/>
            <person name="Guo"/>
            <person name="Y."/>
            <person name="Huang"/>
            <person name="J."/>
            <person name="Sun"/>
            <person name="Y."/>
            <person name="Min"/>
            <person name="J."/>
            <person name="Wang"/>
            <person name="J."/>
            <person name="Fang"/>
            <person name="X."/>
            <person name="Zhao"/>
            <person name="Z."/>
            <person name="Wang"/>
            <person name="S."/>
            <person name="Zhang"/>
            <person name="Y."/>
            <person name="Liu"/>
            <person name="Q."/>
            <person name="Jiang"/>
            <person name="Q."/>
            <person name="Wang"/>
            <person name="X."/>
            <person name="Guo"/>
            <person name="Y."/>
            <person name="Yang"/>
            <person name="C."/>
            <person name="Wang"/>
            <person name="Y."/>
            <person name="Tian"/>
            <person name="F."/>
            <person name="Zhuang"/>
            <person name="G."/>
            <person name="Fan"/>
            <person name="Y."/>
            <person name="Gao"/>
            <person name="Q."/>
            <person name="Li"/>
            <person name="Y."/>
            <person name="Ju"/>
            <person name="Z."/>
            <person name="Li"/>
            <person name="J."/>
            <person name="Li"/>
            <person name="R."/>
            <person name="Hou"/>
            <person name="M."/>
            <person name="Yang"/>
            <person name="G."/>
            <person name="Liu"/>
            <person name="G."/>
            <person name="Liu"/>
            <person name="W."/>
            <person name="Guo"/>
            <person name="J."/>
            <person name="Pan"/>
            <person name="S."/>
            <person name="Fan"/>
            <person name="G."/>
            <person name="Zhang"/>
            <person name="W."/>
            <person name="Zhang"/>
            <person name="R."/>
            <person name="Yu"/>
            <person name="J."/>
            <person name="Zhang"/>
            <person name="X."/>
            <person name="Yin"/>
            <person name="Q."/>
            <person name="Ji"/>
            <person name="C."/>
            <person name="Jin"/>
            <person name="Y."/>
            <person name="Yue"/>
            <person name="G."/>
            <person name="Liu"/>
            <person name="M."/>
            <person name="Xu"/>
            <person name="J."/>
            <person name="Liu"/>
            <person name="S."/>
            <person name="Jordana"/>
            <person name="J."/>
            <person name="Noce"/>
            <person name="A."/>
            <person name="Amills"/>
            <person name="M."/>
            <person name="Wu"/>
            <person name="D.D."/>
            <person name="Li"/>
            <person name="S."/>
            <person name="Zhou"/>
            <person name="X. and Zhong"/>
            <person name="J."/>
        </authorList>
    </citation>
    <scope>NUCLEOTIDE SEQUENCE [LARGE SCALE GENOMIC DNA]</scope>
</reference>
<proteinExistence type="predicted"/>
<dbReference type="AlphaFoldDB" id="A0A9L0JHJ7"/>
<feature type="region of interest" description="Disordered" evidence="1">
    <location>
        <begin position="1"/>
        <end position="55"/>
    </location>
</feature>
<accession>A0A9L0JHJ7</accession>
<dbReference type="Pfam" id="PF15895">
    <property type="entry name" value="CAAX_1"/>
    <property type="match status" value="1"/>
</dbReference>
<dbReference type="Ensembl" id="ENSEAST00005067354.1">
    <property type="protein sequence ID" value="ENSEASP00005051823.1"/>
    <property type="gene ID" value="ENSEASG00005025729.1"/>
</dbReference>
<feature type="compositionally biased region" description="Gly residues" evidence="1">
    <location>
        <begin position="1"/>
        <end position="21"/>
    </location>
</feature>
<evidence type="ECO:0000313" key="3">
    <source>
        <dbReference type="Proteomes" id="UP000694387"/>
    </source>
</evidence>
<name>A0A9L0JHJ7_EQUAS</name>
<evidence type="ECO:0000313" key="2">
    <source>
        <dbReference type="Ensembl" id="ENSEASP00005051823.1"/>
    </source>
</evidence>
<reference evidence="2" key="2">
    <citation type="submission" date="2025-08" db="UniProtKB">
        <authorList>
            <consortium name="Ensembl"/>
        </authorList>
    </citation>
    <scope>IDENTIFICATION</scope>
</reference>
<dbReference type="InterPro" id="IPR031771">
    <property type="entry name" value="CAAX_1"/>
</dbReference>
<keyword evidence="3" id="KW-1185">Reference proteome</keyword>
<dbReference type="Proteomes" id="UP000694387">
    <property type="component" value="Chromosome X"/>
</dbReference>
<feature type="region of interest" description="Disordered" evidence="1">
    <location>
        <begin position="145"/>
        <end position="166"/>
    </location>
</feature>
<sequence length="166" mass="17548">MGGGRGLLGQAGDPRPGGGCSGRVRCASGRRPDRDRRPPATPPPPLPSSRRDVPRAPVPSRVVLAFVPGIALQVPAAAAGPRSGACRRRPLWPARPLPCTLGSACAPAASWAPVTLWTDHSQPAPLPDSRACIDVPRDLRCRRHHHPPHPTDRLQPPAIWTHPGGV</sequence>